<evidence type="ECO:0000256" key="4">
    <source>
        <dbReference type="SAM" id="MobiDB-lite"/>
    </source>
</evidence>
<dbReference type="SUPFAM" id="SSF74788">
    <property type="entry name" value="Cullin repeat-like"/>
    <property type="match status" value="1"/>
</dbReference>
<dbReference type="InterPro" id="IPR016159">
    <property type="entry name" value="Cullin_repeat-like_dom_sf"/>
</dbReference>
<comment type="caution">
    <text evidence="6">The sequence shown here is derived from an EMBL/GenBank/DDBJ whole genome shotgun (WGS) entry which is preliminary data.</text>
</comment>
<dbReference type="Gene3D" id="1.20.1280.170">
    <property type="entry name" value="Exocyst complex component Exo70"/>
    <property type="match status" value="1"/>
</dbReference>
<gene>
    <name evidence="6" type="ORF">Bca52824_004557</name>
</gene>
<proteinExistence type="inferred from homology"/>
<dbReference type="Pfam" id="PF03081">
    <property type="entry name" value="Exo70_C"/>
    <property type="match status" value="1"/>
</dbReference>
<dbReference type="OrthoDB" id="1922221at2759"/>
<comment type="similarity">
    <text evidence="1 3">Belongs to the EXO70 family.</text>
</comment>
<dbReference type="GO" id="GO:0015031">
    <property type="term" value="P:protein transport"/>
    <property type="evidence" value="ECO:0007669"/>
    <property type="project" value="UniProtKB-KW"/>
</dbReference>
<organism evidence="6 7">
    <name type="scientific">Brassica carinata</name>
    <name type="common">Ethiopian mustard</name>
    <name type="synonym">Abyssinian cabbage</name>
    <dbReference type="NCBI Taxonomy" id="52824"/>
    <lineage>
        <taxon>Eukaryota</taxon>
        <taxon>Viridiplantae</taxon>
        <taxon>Streptophyta</taxon>
        <taxon>Embryophyta</taxon>
        <taxon>Tracheophyta</taxon>
        <taxon>Spermatophyta</taxon>
        <taxon>Magnoliopsida</taxon>
        <taxon>eudicotyledons</taxon>
        <taxon>Gunneridae</taxon>
        <taxon>Pentapetalae</taxon>
        <taxon>rosids</taxon>
        <taxon>malvids</taxon>
        <taxon>Brassicales</taxon>
        <taxon>Brassicaceae</taxon>
        <taxon>Brassiceae</taxon>
        <taxon>Brassica</taxon>
    </lineage>
</organism>
<name>A0A8X7WPY7_BRACI</name>
<protein>
    <recommendedName>
        <fullName evidence="3">Exocyst subunit Exo70 family protein</fullName>
    </recommendedName>
</protein>
<dbReference type="InterPro" id="IPR046364">
    <property type="entry name" value="Exo70_C"/>
</dbReference>
<dbReference type="GO" id="GO:0000145">
    <property type="term" value="C:exocyst"/>
    <property type="evidence" value="ECO:0007669"/>
    <property type="project" value="InterPro"/>
</dbReference>
<evidence type="ECO:0000256" key="3">
    <source>
        <dbReference type="RuleBase" id="RU365026"/>
    </source>
</evidence>
<dbReference type="Pfam" id="PF20669">
    <property type="entry name" value="Exo70_N"/>
    <property type="match status" value="1"/>
</dbReference>
<sequence length="617" mass="69375">MGKHLFRSSPPPEKQPAHQTLAESAVQECMSDINTVISKWTSPSSSSDQFLFSTNSRREAEDFAEAVRHLHSTMHRLAAVNPSSEKLVYAQNLMQSAMNLLESEFHRVLMENRQYLDPECVSVRSYRSSRFSVSTPTSVSDSEDETLYEENAEEHRFSGGDSDAMDDLKMIADCMISTGYAKECVKVYKTVRRSIVDETLHGLSVERFTLHQIQKMDWDTLESKIRSWLPAVKLAVRSLFFGERLLSDHVFSSSVNIAESSFTDITQEGALTLFAFPENAAKIKKLSPEKMFRFLDMYESLASLFVEIESIFYFDSAAAVRAQVINSLAKLGDAVRFMMTDFESAIQKETSKTPVVGGGVHPLTRYVMNYLSFLADYNDSIAVIFENWQMTSPESYAGEDARPEELYSSPVSVRIAWVILLTLCKIDGKAQPYKDVALSYLFLANNLQYVVVKVRSSGLKLLLGEEDWVVRHEGKVRQYAEKFEKLAWGRVMTSLPENPAEEITGEEARELFGRFNDEFETAYRKQISWVVADPKLRDRIKVSLSQKLMPVCTEFYEVNRFGLGGDGFNVRYTPEDIGNYLSDLYFGSRGSGSVSTTGSGSGTGSSATGKSRGGRSH</sequence>
<feature type="region of interest" description="Disordered" evidence="4">
    <location>
        <begin position="592"/>
        <end position="617"/>
    </location>
</feature>
<evidence type="ECO:0000313" key="6">
    <source>
        <dbReference type="EMBL" id="KAG2333377.1"/>
    </source>
</evidence>
<comment type="function">
    <text evidence="3">Component of the exocyst complex.</text>
</comment>
<evidence type="ECO:0000256" key="2">
    <source>
        <dbReference type="ARBA" id="ARBA00022448"/>
    </source>
</evidence>
<dbReference type="GO" id="GO:0005546">
    <property type="term" value="F:phosphatidylinositol-4,5-bisphosphate binding"/>
    <property type="evidence" value="ECO:0007669"/>
    <property type="project" value="InterPro"/>
</dbReference>
<keyword evidence="2 3" id="KW-0813">Transport</keyword>
<evidence type="ECO:0000259" key="5">
    <source>
        <dbReference type="Pfam" id="PF03081"/>
    </source>
</evidence>
<reference evidence="6 7" key="1">
    <citation type="submission" date="2020-02" db="EMBL/GenBank/DDBJ databases">
        <authorList>
            <person name="Ma Q."/>
            <person name="Huang Y."/>
            <person name="Song X."/>
            <person name="Pei D."/>
        </authorList>
    </citation>
    <scope>NUCLEOTIDE SEQUENCE [LARGE SCALE GENOMIC DNA]</scope>
    <source>
        <strain evidence="6">Sxm20200214</strain>
        <tissue evidence="6">Leaf</tissue>
    </source>
</reference>
<feature type="domain" description="Exocyst complex subunit Exo70 C-terminal" evidence="5">
    <location>
        <begin position="227"/>
        <end position="583"/>
    </location>
</feature>
<dbReference type="InterPro" id="IPR004140">
    <property type="entry name" value="Exo70"/>
</dbReference>
<dbReference type="EMBL" id="JAAMPC010000001">
    <property type="protein sequence ID" value="KAG2333377.1"/>
    <property type="molecule type" value="Genomic_DNA"/>
</dbReference>
<dbReference type="PANTHER" id="PTHR12542">
    <property type="entry name" value="EXOCYST COMPLEX PROTEIN EXO70"/>
    <property type="match status" value="1"/>
</dbReference>
<evidence type="ECO:0000256" key="1">
    <source>
        <dbReference type="ARBA" id="ARBA00006756"/>
    </source>
</evidence>
<dbReference type="AlphaFoldDB" id="A0A8X7WPY7"/>
<dbReference type="Proteomes" id="UP000886595">
    <property type="component" value="Unassembled WGS sequence"/>
</dbReference>
<dbReference type="FunFam" id="1.20.1280.170:FF:000003">
    <property type="entry name" value="Exocyst subunit Exo70 family protein"/>
    <property type="match status" value="1"/>
</dbReference>
<keyword evidence="3" id="KW-0268">Exocytosis</keyword>
<accession>A0A8X7WPY7</accession>
<feature type="compositionally biased region" description="Low complexity" evidence="4">
    <location>
        <begin position="592"/>
        <end position="610"/>
    </location>
</feature>
<keyword evidence="7" id="KW-1185">Reference proteome</keyword>
<dbReference type="GO" id="GO:0006887">
    <property type="term" value="P:exocytosis"/>
    <property type="evidence" value="ECO:0007669"/>
    <property type="project" value="UniProtKB-KW"/>
</dbReference>
<keyword evidence="3" id="KW-0653">Protein transport</keyword>
<evidence type="ECO:0000313" key="7">
    <source>
        <dbReference type="Proteomes" id="UP000886595"/>
    </source>
</evidence>
<dbReference type="PANTHER" id="PTHR12542:SF17">
    <property type="entry name" value="EXOCYST SUBUNIT EXO70 FAMILY PROTEIN"/>
    <property type="match status" value="1"/>
</dbReference>